<evidence type="ECO:0000313" key="2">
    <source>
        <dbReference type="WBParaSite" id="SMUV_0000001201-mRNA-1"/>
    </source>
</evidence>
<dbReference type="WBParaSite" id="SMUV_0000001201-mRNA-1">
    <property type="protein sequence ID" value="SMUV_0000001201-mRNA-1"/>
    <property type="gene ID" value="SMUV_0000001201"/>
</dbReference>
<reference evidence="2" key="1">
    <citation type="submission" date="2017-02" db="UniProtKB">
        <authorList>
            <consortium name="WormBaseParasite"/>
        </authorList>
    </citation>
    <scope>IDENTIFICATION</scope>
</reference>
<proteinExistence type="predicted"/>
<organism evidence="1 2">
    <name type="scientific">Syphacia muris</name>
    <dbReference type="NCBI Taxonomy" id="451379"/>
    <lineage>
        <taxon>Eukaryota</taxon>
        <taxon>Metazoa</taxon>
        <taxon>Ecdysozoa</taxon>
        <taxon>Nematoda</taxon>
        <taxon>Chromadorea</taxon>
        <taxon>Rhabditida</taxon>
        <taxon>Spirurina</taxon>
        <taxon>Oxyuridomorpha</taxon>
        <taxon>Oxyuroidea</taxon>
        <taxon>Oxyuridae</taxon>
        <taxon>Syphacia</taxon>
    </lineage>
</organism>
<protein>
    <submittedName>
        <fullName evidence="2">Secreted protein</fullName>
    </submittedName>
</protein>
<dbReference type="Proteomes" id="UP000046393">
    <property type="component" value="Unplaced"/>
</dbReference>
<sequence>MLEIVLAVQFEMLLYGFGIVAPMSEAHIYVYERRCSLYNNTSIMDLIITVHFLDICRQNGSQRAEVDDNNYGIC</sequence>
<dbReference type="AlphaFoldDB" id="A0A0N5A7K8"/>
<keyword evidence="1" id="KW-1185">Reference proteome</keyword>
<accession>A0A0N5A7K8</accession>
<name>A0A0N5A7K8_9BILA</name>
<evidence type="ECO:0000313" key="1">
    <source>
        <dbReference type="Proteomes" id="UP000046393"/>
    </source>
</evidence>